<protein>
    <submittedName>
        <fullName evidence="3">Uma2 family endonuclease</fullName>
    </submittedName>
</protein>
<evidence type="ECO:0000256" key="1">
    <source>
        <dbReference type="SAM" id="MobiDB-lite"/>
    </source>
</evidence>
<dbReference type="Proteomes" id="UP000654482">
    <property type="component" value="Unassembled WGS sequence"/>
</dbReference>
<dbReference type="PANTHER" id="PTHR33352">
    <property type="entry name" value="SLR1095 PROTEIN"/>
    <property type="match status" value="1"/>
</dbReference>
<reference evidence="3" key="1">
    <citation type="submission" date="2020-10" db="EMBL/GenBank/DDBJ databases">
        <authorList>
            <person name="Castelo-Branco R."/>
            <person name="Eusebio N."/>
            <person name="Adriana R."/>
            <person name="Vieira A."/>
            <person name="Brugerolle De Fraissinette N."/>
            <person name="Rezende De Castro R."/>
            <person name="Schneider M.P."/>
            <person name="Vasconcelos V."/>
            <person name="Leao P.N."/>
        </authorList>
    </citation>
    <scope>NUCLEOTIDE SEQUENCE</scope>
    <source>
        <strain evidence="3">LEGE 07157</strain>
    </source>
</reference>
<comment type="caution">
    <text evidence="3">The sequence shown here is derived from an EMBL/GenBank/DDBJ whole genome shotgun (WGS) entry which is preliminary data.</text>
</comment>
<gene>
    <name evidence="3" type="ORF">IQ249_09270</name>
</gene>
<organism evidence="3 4">
    <name type="scientific">Lusitaniella coriacea LEGE 07157</name>
    <dbReference type="NCBI Taxonomy" id="945747"/>
    <lineage>
        <taxon>Bacteria</taxon>
        <taxon>Bacillati</taxon>
        <taxon>Cyanobacteriota</taxon>
        <taxon>Cyanophyceae</taxon>
        <taxon>Spirulinales</taxon>
        <taxon>Lusitaniellaceae</taxon>
        <taxon>Lusitaniella</taxon>
    </lineage>
</organism>
<keyword evidence="3" id="KW-0378">Hydrolase</keyword>
<feature type="domain" description="Putative restriction endonuclease" evidence="2">
    <location>
        <begin position="33"/>
        <end position="194"/>
    </location>
</feature>
<sequence>MTQSLDPTVLPPSFPDHTQLPDEDGTFVKNFQEHPQSIFLTDSILPVLQRLHPDGQYAIGQDCGIYWRETDPPERGAEAPDWFYVAGVPPLLDGQFRRSYVLWREFIAPLIAIELASGDASPERDRAPLSRTKGQKPGKFWVYEQIIRIPYYAIFIVSTGTLEVYHLVNGSYRLLPPNDRGHFVIEPMNVELGVWEGNYDNQKLRWLRWWDSEGNLLLIGNERVAIAEQEIQIERDRAQRAEQEIQTERDRAQRAEQEIQTERDRAQRAEQEIQTERDRAAQQQQEAISRLLRMGLTAEQVAEALSLEL</sequence>
<feature type="region of interest" description="Disordered" evidence="1">
    <location>
        <begin position="1"/>
        <end position="23"/>
    </location>
</feature>
<feature type="region of interest" description="Disordered" evidence="1">
    <location>
        <begin position="242"/>
        <end position="280"/>
    </location>
</feature>
<dbReference type="InterPro" id="IPR008538">
    <property type="entry name" value="Uma2"/>
</dbReference>
<dbReference type="RefSeq" id="WP_194029175.1">
    <property type="nucleotide sequence ID" value="NZ_JADEWZ010000011.1"/>
</dbReference>
<keyword evidence="3" id="KW-0255">Endonuclease</keyword>
<proteinExistence type="predicted"/>
<evidence type="ECO:0000259" key="2">
    <source>
        <dbReference type="Pfam" id="PF05685"/>
    </source>
</evidence>
<dbReference type="GO" id="GO:0004519">
    <property type="term" value="F:endonuclease activity"/>
    <property type="evidence" value="ECO:0007669"/>
    <property type="project" value="UniProtKB-KW"/>
</dbReference>
<evidence type="ECO:0000313" key="4">
    <source>
        <dbReference type="Proteomes" id="UP000654482"/>
    </source>
</evidence>
<keyword evidence="3" id="KW-0540">Nuclease</keyword>
<dbReference type="Pfam" id="PF05685">
    <property type="entry name" value="Uma2"/>
    <property type="match status" value="1"/>
</dbReference>
<dbReference type="EMBL" id="JADEWZ010000011">
    <property type="protein sequence ID" value="MBE9116083.1"/>
    <property type="molecule type" value="Genomic_DNA"/>
</dbReference>
<accession>A0A8J7ITU5</accession>
<dbReference type="PANTHER" id="PTHR33352:SF3">
    <property type="entry name" value="SLR1612 PROTEIN"/>
    <property type="match status" value="1"/>
</dbReference>
<keyword evidence="4" id="KW-1185">Reference proteome</keyword>
<evidence type="ECO:0000313" key="3">
    <source>
        <dbReference type="EMBL" id="MBE9116083.1"/>
    </source>
</evidence>
<name>A0A8J7ITU5_9CYAN</name>
<dbReference type="AlphaFoldDB" id="A0A8J7ITU5"/>